<reference evidence="3" key="1">
    <citation type="submission" date="2017-03" db="EMBL/GenBank/DDBJ databases">
        <title>Phytopthora megakarya and P. palmivora, two closely related causual agents of cacao black pod achieved similar genome size and gene model numbers by different mechanisms.</title>
        <authorList>
            <person name="Ali S."/>
            <person name="Shao J."/>
            <person name="Larry D.J."/>
            <person name="Kronmiller B."/>
            <person name="Shen D."/>
            <person name="Strem M.D."/>
            <person name="Melnick R.L."/>
            <person name="Guiltinan M.J."/>
            <person name="Tyler B.M."/>
            <person name="Meinhardt L.W."/>
            <person name="Bailey B.A."/>
        </authorList>
    </citation>
    <scope>NUCLEOTIDE SEQUENCE [LARGE SCALE GENOMIC DNA]</scope>
    <source>
        <strain evidence="3">zdho120</strain>
    </source>
</reference>
<dbReference type="OrthoDB" id="125247at2759"/>
<keyword evidence="3" id="KW-1185">Reference proteome</keyword>
<evidence type="ECO:0000313" key="3">
    <source>
        <dbReference type="Proteomes" id="UP000198211"/>
    </source>
</evidence>
<feature type="region of interest" description="Disordered" evidence="1">
    <location>
        <begin position="1"/>
        <end position="73"/>
    </location>
</feature>
<sequence length="380" mass="41644">MGSGDSSNPDLTHHPRDLANELDGSGESDTGGASKAIDTIGEHHKSSTAKDTLDPDADGDDGTSPESSVCQDSDEVLDDMLQALTLMALTRSRSEQRRRDHIAPGSAAAGGAGDPGSGDSSKASGFGNDDGGTAPPQNPYGWHISTDTAMLPQRPFAADQVCIPGRHQARLDPDHHFLPRALPLDPSWIFPGRVPIAVTTTTTDYCGHLITAPNVQALMAAKPAHIVRFRRGWALGLLVERYLAMKIQDLTAYWESTHRFLSPPILVRTDPYLATFCVERKNRRSHAGARWKVIMFLFIITMREGWCDMDLLLDSFIMHFPQRTNEVLWYPGIEAHPRLNRPEPITLIKGKIATTQIRGVLTSDFSMPIIQLVGLRVWGG</sequence>
<evidence type="ECO:0000256" key="1">
    <source>
        <dbReference type="SAM" id="MobiDB-lite"/>
    </source>
</evidence>
<dbReference type="EMBL" id="NBNE01000634">
    <property type="protein sequence ID" value="OWZ18147.1"/>
    <property type="molecule type" value="Genomic_DNA"/>
</dbReference>
<feature type="compositionally biased region" description="Basic and acidic residues" evidence="1">
    <location>
        <begin position="92"/>
        <end position="102"/>
    </location>
</feature>
<feature type="compositionally biased region" description="Polar residues" evidence="1">
    <location>
        <begin position="1"/>
        <end position="10"/>
    </location>
</feature>
<feature type="compositionally biased region" description="Acidic residues" evidence="1">
    <location>
        <begin position="54"/>
        <end position="63"/>
    </location>
</feature>
<feature type="region of interest" description="Disordered" evidence="1">
    <location>
        <begin position="90"/>
        <end position="145"/>
    </location>
</feature>
<dbReference type="Proteomes" id="UP000198211">
    <property type="component" value="Unassembled WGS sequence"/>
</dbReference>
<evidence type="ECO:0000313" key="2">
    <source>
        <dbReference type="EMBL" id="OWZ18147.1"/>
    </source>
</evidence>
<dbReference type="AlphaFoldDB" id="A0A225WMC9"/>
<protein>
    <submittedName>
        <fullName evidence="2">Uncharacterized protein</fullName>
    </submittedName>
</protein>
<gene>
    <name evidence="2" type="ORF">PHMEG_0007804</name>
</gene>
<accession>A0A225WMC9</accession>
<comment type="caution">
    <text evidence="2">The sequence shown here is derived from an EMBL/GenBank/DDBJ whole genome shotgun (WGS) entry which is preliminary data.</text>
</comment>
<proteinExistence type="predicted"/>
<name>A0A225WMC9_9STRA</name>
<organism evidence="2 3">
    <name type="scientific">Phytophthora megakarya</name>
    <dbReference type="NCBI Taxonomy" id="4795"/>
    <lineage>
        <taxon>Eukaryota</taxon>
        <taxon>Sar</taxon>
        <taxon>Stramenopiles</taxon>
        <taxon>Oomycota</taxon>
        <taxon>Peronosporomycetes</taxon>
        <taxon>Peronosporales</taxon>
        <taxon>Peronosporaceae</taxon>
        <taxon>Phytophthora</taxon>
    </lineage>
</organism>